<feature type="region of interest" description="Disordered" evidence="1">
    <location>
        <begin position="349"/>
        <end position="368"/>
    </location>
</feature>
<dbReference type="KEGG" id="ang:An15g03120"/>
<dbReference type="GeneID" id="84593147"/>
<evidence type="ECO:0000256" key="1">
    <source>
        <dbReference type="SAM" id="MobiDB-lite"/>
    </source>
</evidence>
<dbReference type="AlphaFoldDB" id="A0AAJ8BTY1"/>
<proteinExistence type="predicted"/>
<reference evidence="2" key="2">
    <citation type="submission" date="2025-08" db="UniProtKB">
        <authorList>
            <consortium name="RefSeq"/>
        </authorList>
    </citation>
    <scope>IDENTIFICATION</scope>
</reference>
<protein>
    <submittedName>
        <fullName evidence="2">Uncharacterized protein</fullName>
    </submittedName>
</protein>
<evidence type="ECO:0000313" key="2">
    <source>
        <dbReference type="RefSeq" id="XP_059602501.1"/>
    </source>
</evidence>
<organism evidence="2">
    <name type="scientific">Aspergillus niger</name>
    <dbReference type="NCBI Taxonomy" id="5061"/>
    <lineage>
        <taxon>Eukaryota</taxon>
        <taxon>Fungi</taxon>
        <taxon>Dikarya</taxon>
        <taxon>Ascomycota</taxon>
        <taxon>Pezizomycotina</taxon>
        <taxon>Eurotiomycetes</taxon>
        <taxon>Eurotiomycetidae</taxon>
        <taxon>Eurotiales</taxon>
        <taxon>Aspergillaceae</taxon>
        <taxon>Aspergillus</taxon>
        <taxon>Aspergillus subgen. Circumdati</taxon>
    </lineage>
</organism>
<dbReference type="RefSeq" id="XP_059602501.1">
    <property type="nucleotide sequence ID" value="XM_059744578.1"/>
</dbReference>
<sequence length="382" mass="42185">MQSRMWEAGRAYATCRRLILTVEGWKRLGPMGFGCIGDETGWIASQRIIVIIMILLRSHQAEPKDVTGLIATPSISFGTSPPGLPRRNIHLSFYHIPIGVILHRGKQYYLSTDLTATGQSPHNRRRGNKPILLRRYLVDSATESSECSESRAETMICHGPMADRSPDWESSEQLIRWVWGSLIHGTADADGRLLLFAINNHYGNTRTPSVAFTCRDPFRGSKTSHQSGLQGCLDCDGCELGSEEGLVGCTRISRIETHRRDAPNGNGPTVETGVWSGASWLRILSCVVRNDLPPEGIETERKEEKQFRYLTHGKVRGLHAALSLNGGGATDGSWVMMTAMMLMATDNRQATTNERAEHSEERAPPTRINHCPVARVKEGAGG</sequence>
<accession>A0AAJ8BTY1</accession>
<feature type="compositionally biased region" description="Basic and acidic residues" evidence="1">
    <location>
        <begin position="354"/>
        <end position="364"/>
    </location>
</feature>
<reference evidence="2" key="1">
    <citation type="submission" date="2025-02" db="EMBL/GenBank/DDBJ databases">
        <authorList>
            <consortium name="NCBI Genome Project"/>
        </authorList>
    </citation>
    <scope>NUCLEOTIDE SEQUENCE</scope>
</reference>
<gene>
    <name evidence="2" type="ORF">An15g03120</name>
</gene>
<name>A0AAJ8BTY1_ASPNG</name>
<dbReference type="VEuPathDB" id="FungiDB:An15g03120"/>